<organism evidence="1 2">
    <name type="scientific">Kitasatospora atroaurantiaca</name>
    <dbReference type="NCBI Taxonomy" id="285545"/>
    <lineage>
        <taxon>Bacteria</taxon>
        <taxon>Bacillati</taxon>
        <taxon>Actinomycetota</taxon>
        <taxon>Actinomycetes</taxon>
        <taxon>Kitasatosporales</taxon>
        <taxon>Streptomycetaceae</taxon>
        <taxon>Kitasatospora</taxon>
    </lineage>
</organism>
<sequence>MRRLLILLPPSPPSDGWSFTAPGGFRPSCAPATFLTAGETP</sequence>
<name>A0A561EN70_9ACTN</name>
<gene>
    <name evidence="1" type="ORF">FB465_2064</name>
</gene>
<evidence type="ECO:0000313" key="1">
    <source>
        <dbReference type="EMBL" id="TWE17060.1"/>
    </source>
</evidence>
<dbReference type="AlphaFoldDB" id="A0A561EN70"/>
<proteinExistence type="predicted"/>
<reference evidence="1 2" key="1">
    <citation type="submission" date="2019-06" db="EMBL/GenBank/DDBJ databases">
        <title>Sequencing the genomes of 1000 actinobacteria strains.</title>
        <authorList>
            <person name="Klenk H.-P."/>
        </authorList>
    </citation>
    <scope>NUCLEOTIDE SEQUENCE [LARGE SCALE GENOMIC DNA]</scope>
    <source>
        <strain evidence="1 2">DSM 41649</strain>
    </source>
</reference>
<protein>
    <submittedName>
        <fullName evidence="1">Uncharacterized protein</fullName>
    </submittedName>
</protein>
<evidence type="ECO:0000313" key="2">
    <source>
        <dbReference type="Proteomes" id="UP000318416"/>
    </source>
</evidence>
<keyword evidence="2" id="KW-1185">Reference proteome</keyword>
<dbReference type="EMBL" id="VIVR01000001">
    <property type="protein sequence ID" value="TWE17060.1"/>
    <property type="molecule type" value="Genomic_DNA"/>
</dbReference>
<comment type="caution">
    <text evidence="1">The sequence shown here is derived from an EMBL/GenBank/DDBJ whole genome shotgun (WGS) entry which is preliminary data.</text>
</comment>
<accession>A0A561EN70</accession>
<dbReference type="Proteomes" id="UP000318416">
    <property type="component" value="Unassembled WGS sequence"/>
</dbReference>